<dbReference type="PIRSF" id="PIRSF000371">
    <property type="entry name" value="PFL_act_enz"/>
    <property type="match status" value="1"/>
</dbReference>
<protein>
    <recommendedName>
        <fullName evidence="3 10">Pyruvate formate-lyase-activating enzyme</fullName>
        <ecNumber evidence="10">1.97.1.4</ecNumber>
    </recommendedName>
</protein>
<evidence type="ECO:0000256" key="1">
    <source>
        <dbReference type="ARBA" id="ARBA00003141"/>
    </source>
</evidence>
<keyword evidence="5 10" id="KW-0949">S-adenosyl-L-methionine</keyword>
<dbReference type="PANTHER" id="PTHR30352">
    <property type="entry name" value="PYRUVATE FORMATE-LYASE-ACTIVATING ENZYME"/>
    <property type="match status" value="1"/>
</dbReference>
<comment type="similarity">
    <text evidence="2 10">Belongs to the organic radical-activating enzymes family.</text>
</comment>
<dbReference type="InterPro" id="IPR013785">
    <property type="entry name" value="Aldolase_TIM"/>
</dbReference>
<keyword evidence="12" id="KW-0670">Pyruvate</keyword>
<evidence type="ECO:0000313" key="13">
    <source>
        <dbReference type="Proteomes" id="UP000824230"/>
    </source>
</evidence>
<keyword evidence="9 10" id="KW-0411">Iron-sulfur</keyword>
<evidence type="ECO:0000256" key="8">
    <source>
        <dbReference type="ARBA" id="ARBA00023004"/>
    </source>
</evidence>
<feature type="domain" description="Radical SAM core" evidence="11">
    <location>
        <begin position="19"/>
        <end position="251"/>
    </location>
</feature>
<evidence type="ECO:0000256" key="5">
    <source>
        <dbReference type="ARBA" id="ARBA00022691"/>
    </source>
</evidence>
<name>A0A9D1VLL7_9FIRM</name>
<dbReference type="SFLD" id="SFLDS00029">
    <property type="entry name" value="Radical_SAM"/>
    <property type="match status" value="1"/>
</dbReference>
<dbReference type="EMBL" id="DXFG01000103">
    <property type="protein sequence ID" value="HIX37313.1"/>
    <property type="molecule type" value="Genomic_DNA"/>
</dbReference>
<dbReference type="SFLD" id="SFLDG01066">
    <property type="entry name" value="organic_radical-activating_enz"/>
    <property type="match status" value="1"/>
</dbReference>
<evidence type="ECO:0000313" key="12">
    <source>
        <dbReference type="EMBL" id="HIX37313.1"/>
    </source>
</evidence>
<dbReference type="PROSITE" id="PS51918">
    <property type="entry name" value="RADICAL_SAM"/>
    <property type="match status" value="1"/>
</dbReference>
<evidence type="ECO:0000256" key="10">
    <source>
        <dbReference type="RuleBase" id="RU362053"/>
    </source>
</evidence>
<dbReference type="EC" id="1.97.1.4" evidence="10"/>
<dbReference type="AlphaFoldDB" id="A0A9D1VLL7"/>
<keyword evidence="10" id="KW-0963">Cytoplasm</keyword>
<dbReference type="InterPro" id="IPR012839">
    <property type="entry name" value="Organic_radical_activase"/>
</dbReference>
<dbReference type="InterPro" id="IPR007197">
    <property type="entry name" value="rSAM"/>
</dbReference>
<dbReference type="InterPro" id="IPR058240">
    <property type="entry name" value="rSAM_sf"/>
</dbReference>
<dbReference type="InterPro" id="IPR001989">
    <property type="entry name" value="Radical_activat_CS"/>
</dbReference>
<sequence length="254" mass="28850">MKECKEQGYIHSIESFGTVDGPGIRLTVFFQGCPMRCLYCHNPDTWSPKVGKPVTVEEILELYEKNKSFYQKGGITATGGEPLMQLAFLTELFERAKARHIHTCLDTSGILFGKTHKEEYRRLLRSTDLILLDIKHAFPGAHKKLTGQPQAPVLDFLDFTTEEKIPVIIRHVIVKGFTDSPRELEEVGRVLAGHPNIKGLEVLPYHNMGERKYEALNLPYPLKGMENLSREEASRARKIILESFQRHRPPASPS</sequence>
<dbReference type="PANTHER" id="PTHR30352:SF5">
    <property type="entry name" value="PYRUVATE FORMATE-LYASE 1-ACTIVATING ENZYME"/>
    <property type="match status" value="1"/>
</dbReference>
<reference evidence="12" key="2">
    <citation type="submission" date="2021-04" db="EMBL/GenBank/DDBJ databases">
        <authorList>
            <person name="Gilroy R."/>
        </authorList>
    </citation>
    <scope>NUCLEOTIDE SEQUENCE</scope>
    <source>
        <strain evidence="12">ChiHjej12B11-1927</strain>
    </source>
</reference>
<keyword evidence="4 10" id="KW-0004">4Fe-4S</keyword>
<keyword evidence="6 10" id="KW-0479">Metal-binding</keyword>
<dbReference type="GO" id="GO:0005737">
    <property type="term" value="C:cytoplasm"/>
    <property type="evidence" value="ECO:0007669"/>
    <property type="project" value="UniProtKB-SubCell"/>
</dbReference>
<dbReference type="CDD" id="cd01335">
    <property type="entry name" value="Radical_SAM"/>
    <property type="match status" value="1"/>
</dbReference>
<keyword evidence="12" id="KW-0456">Lyase</keyword>
<dbReference type="SUPFAM" id="SSF102114">
    <property type="entry name" value="Radical SAM enzymes"/>
    <property type="match status" value="1"/>
</dbReference>
<evidence type="ECO:0000256" key="6">
    <source>
        <dbReference type="ARBA" id="ARBA00022723"/>
    </source>
</evidence>
<comment type="cofactor">
    <cofactor evidence="10">
        <name>[4Fe-4S] cluster</name>
        <dbReference type="ChEBI" id="CHEBI:49883"/>
    </cofactor>
    <text evidence="10">Binds 1 [4Fe-4S] cluster. The cluster is coordinated with 3 cysteines and an exchangeable S-adenosyl-L-methionine.</text>
</comment>
<comment type="catalytic activity">
    <reaction evidence="10">
        <text>glycyl-[formate C-acetyltransferase] + reduced [flavodoxin] + S-adenosyl-L-methionine = glycin-2-yl radical-[formate C-acetyltransferase] + semiquinone [flavodoxin] + 5'-deoxyadenosine + L-methionine + H(+)</text>
        <dbReference type="Rhea" id="RHEA:19225"/>
        <dbReference type="Rhea" id="RHEA-COMP:10622"/>
        <dbReference type="Rhea" id="RHEA-COMP:12190"/>
        <dbReference type="Rhea" id="RHEA-COMP:12191"/>
        <dbReference type="Rhea" id="RHEA-COMP:14480"/>
        <dbReference type="ChEBI" id="CHEBI:15378"/>
        <dbReference type="ChEBI" id="CHEBI:17319"/>
        <dbReference type="ChEBI" id="CHEBI:29947"/>
        <dbReference type="ChEBI" id="CHEBI:32722"/>
        <dbReference type="ChEBI" id="CHEBI:57618"/>
        <dbReference type="ChEBI" id="CHEBI:57844"/>
        <dbReference type="ChEBI" id="CHEBI:59789"/>
        <dbReference type="ChEBI" id="CHEBI:140311"/>
        <dbReference type="EC" id="1.97.1.4"/>
    </reaction>
</comment>
<dbReference type="InterPro" id="IPR034457">
    <property type="entry name" value="Organic_radical-activating"/>
</dbReference>
<organism evidence="12 13">
    <name type="scientific">Candidatus Blautia pullistercoris</name>
    <dbReference type="NCBI Taxonomy" id="2838499"/>
    <lineage>
        <taxon>Bacteria</taxon>
        <taxon>Bacillati</taxon>
        <taxon>Bacillota</taxon>
        <taxon>Clostridia</taxon>
        <taxon>Lachnospirales</taxon>
        <taxon>Lachnospiraceae</taxon>
        <taxon>Blautia</taxon>
    </lineage>
</organism>
<dbReference type="Gene3D" id="3.20.20.70">
    <property type="entry name" value="Aldolase class I"/>
    <property type="match status" value="1"/>
</dbReference>
<dbReference type="Proteomes" id="UP000824230">
    <property type="component" value="Unassembled WGS sequence"/>
</dbReference>
<evidence type="ECO:0000256" key="7">
    <source>
        <dbReference type="ARBA" id="ARBA00023002"/>
    </source>
</evidence>
<comment type="function">
    <text evidence="1 10">Activation of pyruvate formate-lyase under anaerobic conditions by generation of an organic free radical, using S-adenosylmethionine and reduced flavodoxin as cosubstrates to produce 5'-deoxy-adenosine.</text>
</comment>
<comment type="caution">
    <text evidence="12">The sequence shown here is derived from an EMBL/GenBank/DDBJ whole genome shotgun (WGS) entry which is preliminary data.</text>
</comment>
<dbReference type="PROSITE" id="PS01087">
    <property type="entry name" value="RADICAL_ACTIVATING"/>
    <property type="match status" value="1"/>
</dbReference>
<dbReference type="NCBIfam" id="TIGR02493">
    <property type="entry name" value="PFLA"/>
    <property type="match status" value="1"/>
</dbReference>
<evidence type="ECO:0000256" key="9">
    <source>
        <dbReference type="ARBA" id="ARBA00023014"/>
    </source>
</evidence>
<dbReference type="GO" id="GO:0043365">
    <property type="term" value="F:[formate-C-acetyltransferase]-activating enzyme activity"/>
    <property type="evidence" value="ECO:0007669"/>
    <property type="project" value="UniProtKB-UniRule"/>
</dbReference>
<dbReference type="GO" id="GO:0016829">
    <property type="term" value="F:lyase activity"/>
    <property type="evidence" value="ECO:0007669"/>
    <property type="project" value="UniProtKB-KW"/>
</dbReference>
<keyword evidence="7 10" id="KW-0560">Oxidoreductase</keyword>
<evidence type="ECO:0000256" key="3">
    <source>
        <dbReference type="ARBA" id="ARBA00021356"/>
    </source>
</evidence>
<dbReference type="GO" id="GO:0051539">
    <property type="term" value="F:4 iron, 4 sulfur cluster binding"/>
    <property type="evidence" value="ECO:0007669"/>
    <property type="project" value="UniProtKB-UniRule"/>
</dbReference>
<dbReference type="GO" id="GO:0046872">
    <property type="term" value="F:metal ion binding"/>
    <property type="evidence" value="ECO:0007669"/>
    <property type="project" value="UniProtKB-UniRule"/>
</dbReference>
<proteinExistence type="inferred from homology"/>
<evidence type="ECO:0000259" key="11">
    <source>
        <dbReference type="PROSITE" id="PS51918"/>
    </source>
</evidence>
<dbReference type="InterPro" id="IPR012838">
    <property type="entry name" value="PFL1_activating"/>
</dbReference>
<evidence type="ECO:0000256" key="4">
    <source>
        <dbReference type="ARBA" id="ARBA00022485"/>
    </source>
</evidence>
<evidence type="ECO:0000256" key="2">
    <source>
        <dbReference type="ARBA" id="ARBA00009777"/>
    </source>
</evidence>
<comment type="subcellular location">
    <subcellularLocation>
        <location evidence="10">Cytoplasm</location>
    </subcellularLocation>
</comment>
<keyword evidence="8 10" id="KW-0408">Iron</keyword>
<reference evidence="12" key="1">
    <citation type="journal article" date="2021" name="PeerJ">
        <title>Extensive microbial diversity within the chicken gut microbiome revealed by metagenomics and culture.</title>
        <authorList>
            <person name="Gilroy R."/>
            <person name="Ravi A."/>
            <person name="Getino M."/>
            <person name="Pursley I."/>
            <person name="Horton D.L."/>
            <person name="Alikhan N.F."/>
            <person name="Baker D."/>
            <person name="Gharbi K."/>
            <person name="Hall N."/>
            <person name="Watson M."/>
            <person name="Adriaenssens E.M."/>
            <person name="Foster-Nyarko E."/>
            <person name="Jarju S."/>
            <person name="Secka A."/>
            <person name="Antonio M."/>
            <person name="Oren A."/>
            <person name="Chaudhuri R.R."/>
            <person name="La Ragione R."/>
            <person name="Hildebrand F."/>
            <person name="Pallen M.J."/>
        </authorList>
    </citation>
    <scope>NUCLEOTIDE SEQUENCE</scope>
    <source>
        <strain evidence="12">ChiHjej12B11-1927</strain>
    </source>
</reference>
<accession>A0A9D1VLL7</accession>
<gene>
    <name evidence="12" type="primary">pflA</name>
    <name evidence="12" type="ORF">H9738_05505</name>
</gene>
<dbReference type="Pfam" id="PF13353">
    <property type="entry name" value="Fer4_12"/>
    <property type="match status" value="1"/>
</dbReference>